<dbReference type="Gene3D" id="3.55.50.30">
    <property type="match status" value="1"/>
</dbReference>
<dbReference type="SUPFAM" id="SSF49464">
    <property type="entry name" value="Carboxypeptidase regulatory domain-like"/>
    <property type="match status" value="1"/>
</dbReference>
<proteinExistence type="inferred from homology"/>
<dbReference type="RefSeq" id="WP_106480954.1">
    <property type="nucleotide sequence ID" value="NZ_CP032819.1"/>
</dbReference>
<accession>A0A3Q9IRR6</accession>
<dbReference type="InterPro" id="IPR039426">
    <property type="entry name" value="TonB-dep_rcpt-like"/>
</dbReference>
<dbReference type="Pfam" id="PF07660">
    <property type="entry name" value="STN"/>
    <property type="match status" value="1"/>
</dbReference>
<dbReference type="AlphaFoldDB" id="A0A3Q9IRR6"/>
<sequence>MKKHHESLRGFPRWLCRLLLSVNVVLVAVSFSFAQQNTDRVTLNMKNASLSEVFNEIKRQTHLSFMFSNDDLKDIKRKDVQMKNVTVDEAMKKCLEGTGLEYELTNNVVVIRKSAAKMEKAQQVTLSGTVRDKDGQTLPGVSVVIKGTSLGGATDIDGKYRFTVPLTKDMILVFSFVGMETKEVVYKGESTLNVTLNSDITEMAEVVVTGIFTRKADSYTGAVTTIKKEELQRVGNQNVLQSLKNIDPSFQVLENNEFGSDPNKVPDIQMRGASNFSDMKDKYQTNPNQPLFIVDGFEQSIEKVMDMDMNRVASITLLKDATAKALYGSKGANGVVVIETVTPEVGKMRVSYSGNLSIQAPDLGSYDLANAAEKLEIERRAGVYTDKLGRPDVQQQYDEKYNEYYKEILRGVDTYWLEKPLRVGVGHKHSLNFEGGDDIIRYSIDFSYNKVAGVMKGSDREVISGGFNFQYRYGKFLFRDQLSVTFNKADESPYGAFSEYAKLNPYWRAYNDDGSIREVMGDYQIANMQGSHPIYNPMINASLNTKTSTSYTDITNNFYAEWDAFEGMKVKGRFGLVSSKNDSEVFLPRDHTSFRDISPDSEDYFNRGKYTKGNGTRLDYNVDLSANYSKLFGKHLLFANAQWSISQKKSEMVYFQAQGFANNKMDYITNAKEYVSGSPYGNESVVRETSVLASVNYSYDDRYLLDATYRANASSLFGADKRWGSFWSAGIGWNIHKERFFEGVSFLEKLRLRASTGYSGSQNFNSYQAIATYKYYNESYDNIMGSYLISLANPELQWQKTQDNNFGIEFSMLNMLDVTFDYYIKNTENLLTPVSLPPSAGFDSYVENLGETKNRGVEAKVNLRAIRDTKREMYLSVFGSLMHNKNKITKISDALNTLNNTRDEEKVGSNIPDHENGKGVTKPSTRYAEGQSMNAIWAVRSLGIDPMNGDEIFLSADGKMVYKWDPKDQVVVGDDLPKVSGTFGFNFEYKGFSVNTSFYYRLGGQYYNQTLVNKVENADIQYNVDRRMYTDRWTTPGVAAKYKAFNSSEPFTRPTSRFVQDLNELQMTSLNIGYDFRNCGFMKSGAIERLKLQFYANDLFRLSTVKTERGTEYPYARTYSFTLQATF</sequence>
<dbReference type="Pfam" id="PF07715">
    <property type="entry name" value="Plug"/>
    <property type="match status" value="1"/>
</dbReference>
<dbReference type="Gene3D" id="2.60.40.1120">
    <property type="entry name" value="Carboxypeptidase-like, regulatory domain"/>
    <property type="match status" value="1"/>
</dbReference>
<evidence type="ECO:0000313" key="11">
    <source>
        <dbReference type="Proteomes" id="UP000270673"/>
    </source>
</evidence>
<reference evidence="10 11" key="1">
    <citation type="submission" date="2018-10" db="EMBL/GenBank/DDBJ databases">
        <title>Butyricimonas faecalis sp. nov., isolated from human faeces and emended description of the genus Butyricimonas.</title>
        <authorList>
            <person name="Le Roy T."/>
            <person name="Van der Smissen P."/>
            <person name="Paquot A."/>
            <person name="Delzenne N."/>
            <person name="Muccioli G."/>
            <person name="Collet J.-F."/>
            <person name="Cani P.D."/>
        </authorList>
    </citation>
    <scope>NUCLEOTIDE SEQUENCE [LARGE SCALE GENOMIC DNA]</scope>
    <source>
        <strain evidence="10 11">H184</strain>
    </source>
</reference>
<feature type="region of interest" description="Disordered" evidence="8">
    <location>
        <begin position="904"/>
        <end position="925"/>
    </location>
</feature>
<evidence type="ECO:0000256" key="8">
    <source>
        <dbReference type="SAM" id="MobiDB-lite"/>
    </source>
</evidence>
<evidence type="ECO:0000259" key="9">
    <source>
        <dbReference type="SMART" id="SM00965"/>
    </source>
</evidence>
<evidence type="ECO:0000313" key="10">
    <source>
        <dbReference type="EMBL" id="AZS30295.1"/>
    </source>
</evidence>
<dbReference type="NCBIfam" id="TIGR04057">
    <property type="entry name" value="SusC_RagA_signa"/>
    <property type="match status" value="1"/>
</dbReference>
<dbReference type="NCBIfam" id="TIGR04056">
    <property type="entry name" value="OMP_RagA_SusC"/>
    <property type="match status" value="1"/>
</dbReference>
<evidence type="ECO:0000256" key="4">
    <source>
        <dbReference type="ARBA" id="ARBA00022692"/>
    </source>
</evidence>
<dbReference type="InterPro" id="IPR036942">
    <property type="entry name" value="Beta-barrel_TonB_sf"/>
</dbReference>
<dbReference type="Pfam" id="PF13715">
    <property type="entry name" value="CarbopepD_reg_2"/>
    <property type="match status" value="1"/>
</dbReference>
<protein>
    <submittedName>
        <fullName evidence="10">SusC/RagA family TonB-linked outer membrane protein</fullName>
    </submittedName>
</protein>
<dbReference type="KEGG" id="buy:D8S85_12560"/>
<dbReference type="GO" id="GO:0009279">
    <property type="term" value="C:cell outer membrane"/>
    <property type="evidence" value="ECO:0007669"/>
    <property type="project" value="UniProtKB-SubCell"/>
</dbReference>
<keyword evidence="11" id="KW-1185">Reference proteome</keyword>
<dbReference type="OrthoDB" id="668629at2"/>
<dbReference type="SUPFAM" id="SSF56935">
    <property type="entry name" value="Porins"/>
    <property type="match status" value="1"/>
</dbReference>
<evidence type="ECO:0000256" key="5">
    <source>
        <dbReference type="ARBA" id="ARBA00023136"/>
    </source>
</evidence>
<feature type="domain" description="Secretin/TonB short N-terminal" evidence="9">
    <location>
        <begin position="63"/>
        <end position="114"/>
    </location>
</feature>
<dbReference type="InterPro" id="IPR011662">
    <property type="entry name" value="Secretin/TonB_short_N"/>
</dbReference>
<dbReference type="Proteomes" id="UP000270673">
    <property type="component" value="Chromosome"/>
</dbReference>
<evidence type="ECO:0000256" key="2">
    <source>
        <dbReference type="ARBA" id="ARBA00022448"/>
    </source>
</evidence>
<evidence type="ECO:0000256" key="3">
    <source>
        <dbReference type="ARBA" id="ARBA00022452"/>
    </source>
</evidence>
<evidence type="ECO:0000256" key="6">
    <source>
        <dbReference type="ARBA" id="ARBA00023237"/>
    </source>
</evidence>
<dbReference type="PROSITE" id="PS52016">
    <property type="entry name" value="TONB_DEPENDENT_REC_3"/>
    <property type="match status" value="1"/>
</dbReference>
<keyword evidence="2 7" id="KW-0813">Transport</keyword>
<dbReference type="InterPro" id="IPR023996">
    <property type="entry name" value="TonB-dep_OMP_SusC/RagA"/>
</dbReference>
<evidence type="ECO:0000256" key="1">
    <source>
        <dbReference type="ARBA" id="ARBA00004571"/>
    </source>
</evidence>
<dbReference type="InterPro" id="IPR037066">
    <property type="entry name" value="Plug_dom_sf"/>
</dbReference>
<keyword evidence="4 7" id="KW-0812">Transmembrane</keyword>
<keyword evidence="3 7" id="KW-1134">Transmembrane beta strand</keyword>
<evidence type="ECO:0000256" key="7">
    <source>
        <dbReference type="PROSITE-ProRule" id="PRU01360"/>
    </source>
</evidence>
<comment type="similarity">
    <text evidence="7">Belongs to the TonB-dependent receptor family.</text>
</comment>
<name>A0A3Q9IRR6_9BACT</name>
<dbReference type="EMBL" id="CP032819">
    <property type="protein sequence ID" value="AZS30295.1"/>
    <property type="molecule type" value="Genomic_DNA"/>
</dbReference>
<dbReference type="InterPro" id="IPR023997">
    <property type="entry name" value="TonB-dep_OMP_SusC/RagA_CS"/>
</dbReference>
<organism evidence="10 11">
    <name type="scientific">Butyricimonas faecalis</name>
    <dbReference type="NCBI Taxonomy" id="2093856"/>
    <lineage>
        <taxon>Bacteria</taxon>
        <taxon>Pseudomonadati</taxon>
        <taxon>Bacteroidota</taxon>
        <taxon>Bacteroidia</taxon>
        <taxon>Bacteroidales</taxon>
        <taxon>Odoribacteraceae</taxon>
        <taxon>Butyricimonas</taxon>
    </lineage>
</organism>
<keyword evidence="5 7" id="KW-0472">Membrane</keyword>
<gene>
    <name evidence="10" type="ORF">D8S85_12560</name>
</gene>
<dbReference type="InterPro" id="IPR008969">
    <property type="entry name" value="CarboxyPept-like_regulatory"/>
</dbReference>
<dbReference type="Gene3D" id="2.40.170.20">
    <property type="entry name" value="TonB-dependent receptor, beta-barrel domain"/>
    <property type="match status" value="1"/>
</dbReference>
<dbReference type="SMART" id="SM00965">
    <property type="entry name" value="STN"/>
    <property type="match status" value="1"/>
</dbReference>
<comment type="subcellular location">
    <subcellularLocation>
        <location evidence="1 7">Cell outer membrane</location>
        <topology evidence="1 7">Multi-pass membrane protein</topology>
    </subcellularLocation>
</comment>
<dbReference type="Gene3D" id="2.170.130.10">
    <property type="entry name" value="TonB-dependent receptor, plug domain"/>
    <property type="match status" value="1"/>
</dbReference>
<keyword evidence="6 7" id="KW-0998">Cell outer membrane</keyword>
<dbReference type="InterPro" id="IPR012910">
    <property type="entry name" value="Plug_dom"/>
</dbReference>
<feature type="compositionally biased region" description="Basic and acidic residues" evidence="8">
    <location>
        <begin position="904"/>
        <end position="917"/>
    </location>
</feature>